<dbReference type="EMBL" id="GDID01002975">
    <property type="protein sequence ID" value="JAP93631.1"/>
    <property type="molecule type" value="Transcribed_RNA"/>
</dbReference>
<feature type="domain" description="EF-hand" evidence="3">
    <location>
        <begin position="76"/>
        <end position="111"/>
    </location>
</feature>
<accession>A0A146KDV6</accession>
<evidence type="ECO:0000256" key="2">
    <source>
        <dbReference type="ARBA" id="ARBA00022837"/>
    </source>
</evidence>
<dbReference type="AlphaFoldDB" id="A0A146KDV6"/>
<evidence type="ECO:0000313" key="4">
    <source>
        <dbReference type="EMBL" id="JAP93631.1"/>
    </source>
</evidence>
<dbReference type="PROSITE" id="PS50222">
    <property type="entry name" value="EF_HAND_2"/>
    <property type="match status" value="3"/>
</dbReference>
<sequence>FIKPDVVNCKKVFNKVDKNSNGLLNVSELYDAFKLLKMHLSTEAINKLMLIIDQDGNKQLDINEFIHFVYICKNTSPADQIKTMFLAADKDCGGTIDSEELLIILTKLGYVVSYEEANQLCENMSDRKDFCLTYQVFEE</sequence>
<feature type="non-terminal residue" evidence="4">
    <location>
        <position position="1"/>
    </location>
</feature>
<gene>
    <name evidence="4" type="ORF">TPC1_14020</name>
</gene>
<keyword evidence="1" id="KW-0677">Repeat</keyword>
<name>A0A146KDV6_9EUKA</name>
<dbReference type="PANTHER" id="PTHR23048">
    <property type="entry name" value="MYOSIN LIGHT CHAIN 1, 3"/>
    <property type="match status" value="1"/>
</dbReference>
<dbReference type="GO" id="GO:0016460">
    <property type="term" value="C:myosin II complex"/>
    <property type="evidence" value="ECO:0007669"/>
    <property type="project" value="TreeGrafter"/>
</dbReference>
<dbReference type="InterPro" id="IPR018247">
    <property type="entry name" value="EF_Hand_1_Ca_BS"/>
</dbReference>
<evidence type="ECO:0000259" key="3">
    <source>
        <dbReference type="PROSITE" id="PS50222"/>
    </source>
</evidence>
<dbReference type="Gene3D" id="1.10.238.10">
    <property type="entry name" value="EF-hand"/>
    <property type="match status" value="1"/>
</dbReference>
<dbReference type="SMART" id="SM00054">
    <property type="entry name" value="EFh"/>
    <property type="match status" value="3"/>
</dbReference>
<dbReference type="Pfam" id="PF13499">
    <property type="entry name" value="EF-hand_7"/>
    <property type="match status" value="1"/>
</dbReference>
<dbReference type="InterPro" id="IPR050230">
    <property type="entry name" value="CALM/Myosin/TropC-like"/>
</dbReference>
<feature type="non-terminal residue" evidence="4">
    <location>
        <position position="139"/>
    </location>
</feature>
<dbReference type="PROSITE" id="PS00018">
    <property type="entry name" value="EF_HAND_1"/>
    <property type="match status" value="3"/>
</dbReference>
<proteinExistence type="predicted"/>
<dbReference type="GO" id="GO:0005509">
    <property type="term" value="F:calcium ion binding"/>
    <property type="evidence" value="ECO:0007669"/>
    <property type="project" value="InterPro"/>
</dbReference>
<dbReference type="SUPFAM" id="SSF47473">
    <property type="entry name" value="EF-hand"/>
    <property type="match status" value="1"/>
</dbReference>
<organism evidence="4">
    <name type="scientific">Trepomonas sp. PC1</name>
    <dbReference type="NCBI Taxonomy" id="1076344"/>
    <lineage>
        <taxon>Eukaryota</taxon>
        <taxon>Metamonada</taxon>
        <taxon>Diplomonadida</taxon>
        <taxon>Hexamitidae</taxon>
        <taxon>Hexamitinae</taxon>
        <taxon>Trepomonas</taxon>
    </lineage>
</organism>
<keyword evidence="2" id="KW-0106">Calcium</keyword>
<dbReference type="PANTHER" id="PTHR23048:SF0">
    <property type="entry name" value="CALMODULIN LIKE 3"/>
    <property type="match status" value="1"/>
</dbReference>
<feature type="domain" description="EF-hand" evidence="3">
    <location>
        <begin position="4"/>
        <end position="39"/>
    </location>
</feature>
<protein>
    <submittedName>
        <fullName evidence="4">EF-hand domain pair-containing protein</fullName>
    </submittedName>
</protein>
<dbReference type="InterPro" id="IPR011992">
    <property type="entry name" value="EF-hand-dom_pair"/>
</dbReference>
<evidence type="ECO:0000256" key="1">
    <source>
        <dbReference type="ARBA" id="ARBA00022737"/>
    </source>
</evidence>
<dbReference type="InterPro" id="IPR002048">
    <property type="entry name" value="EF_hand_dom"/>
</dbReference>
<feature type="domain" description="EF-hand" evidence="3">
    <location>
        <begin position="40"/>
        <end position="75"/>
    </location>
</feature>
<reference evidence="4" key="1">
    <citation type="submission" date="2015-07" db="EMBL/GenBank/DDBJ databases">
        <title>Adaptation to a free-living lifestyle via gene acquisitions in the diplomonad Trepomonas sp. PC1.</title>
        <authorList>
            <person name="Xu F."/>
            <person name="Jerlstrom-Hultqvist J."/>
            <person name="Kolisko M."/>
            <person name="Simpson A.G.B."/>
            <person name="Roger A.J."/>
            <person name="Svard S.G."/>
            <person name="Andersson J.O."/>
        </authorList>
    </citation>
    <scope>NUCLEOTIDE SEQUENCE</scope>
    <source>
        <strain evidence="4">PC1</strain>
    </source>
</reference>